<dbReference type="PROSITE" id="PS51184">
    <property type="entry name" value="JMJC"/>
    <property type="match status" value="1"/>
</dbReference>
<sequence length="388" mass="46409">MIEIEIENLAEINQVQNDCNEIVHKEAEKLSYNQFFHEFMNKNVPIVIKNVNILTEFTKQWIDKSDTINIDEMHKSLENEIVPVYNCSKKYFNSHEKFSMTFNEYCDYWKSKRENLKYLKDFHLKHQRPDLDFYNVPKYFASDWLNEYLIDKGKDDYRFVYLGTKSTYTPLHSDVFGSFSWSVNVSGKKRWIFLKPNEENKLKDSLNQLPFSVEEDELKEKNVDYFVLIQEPNDSIFVPSQWFHQVENLTDVLSINHNWFNGCNIEIIYNNLLKNYEDVKQEIADCSDMENFEEHCQIMLKSLFGINFEDFIDILIHIGQKRIELIRNKEKQQIFDKFSLGQNHTNFDLNAIAKILEKISKLKKINDIEKTKIYEIILKIKKNAHDHT</sequence>
<organism evidence="5 6">
    <name type="scientific">Polypedilum vanderplanki</name>
    <name type="common">Sleeping chironomid midge</name>
    <dbReference type="NCBI Taxonomy" id="319348"/>
    <lineage>
        <taxon>Eukaryota</taxon>
        <taxon>Metazoa</taxon>
        <taxon>Ecdysozoa</taxon>
        <taxon>Arthropoda</taxon>
        <taxon>Hexapoda</taxon>
        <taxon>Insecta</taxon>
        <taxon>Pterygota</taxon>
        <taxon>Neoptera</taxon>
        <taxon>Endopterygota</taxon>
        <taxon>Diptera</taxon>
        <taxon>Nematocera</taxon>
        <taxon>Chironomoidea</taxon>
        <taxon>Chironomidae</taxon>
        <taxon>Chironominae</taxon>
        <taxon>Polypedilum</taxon>
        <taxon>Polypedilum</taxon>
    </lineage>
</organism>
<dbReference type="Pfam" id="PF02373">
    <property type="entry name" value="JmjC"/>
    <property type="match status" value="1"/>
</dbReference>
<feature type="domain" description="JmjC" evidence="4">
    <location>
        <begin position="125"/>
        <end position="276"/>
    </location>
</feature>
<comment type="similarity">
    <text evidence="1">Belongs to the JMJD6 family.</text>
</comment>
<dbReference type="GO" id="GO:0016706">
    <property type="term" value="F:2-oxoglutarate-dependent dioxygenase activity"/>
    <property type="evidence" value="ECO:0007669"/>
    <property type="project" value="TreeGrafter"/>
</dbReference>
<dbReference type="SMART" id="SM00558">
    <property type="entry name" value="JmjC"/>
    <property type="match status" value="1"/>
</dbReference>
<evidence type="ECO:0000256" key="2">
    <source>
        <dbReference type="ARBA" id="ARBA00047762"/>
    </source>
</evidence>
<dbReference type="AlphaFoldDB" id="A0A9J6BZI6"/>
<keyword evidence="6" id="KW-1185">Reference proteome</keyword>
<dbReference type="Gene3D" id="2.60.120.650">
    <property type="entry name" value="Cupin"/>
    <property type="match status" value="1"/>
</dbReference>
<dbReference type="GO" id="GO:0005737">
    <property type="term" value="C:cytoplasm"/>
    <property type="evidence" value="ECO:0007669"/>
    <property type="project" value="TreeGrafter"/>
</dbReference>
<evidence type="ECO:0000313" key="6">
    <source>
        <dbReference type="Proteomes" id="UP001107558"/>
    </source>
</evidence>
<dbReference type="InterPro" id="IPR003347">
    <property type="entry name" value="JmjC_dom"/>
</dbReference>
<accession>A0A9J6BZI6</accession>
<dbReference type="GO" id="GO:0043565">
    <property type="term" value="F:sequence-specific DNA binding"/>
    <property type="evidence" value="ECO:0007669"/>
    <property type="project" value="TreeGrafter"/>
</dbReference>
<dbReference type="OrthoDB" id="203487at2759"/>
<dbReference type="Proteomes" id="UP001107558">
    <property type="component" value="Chromosome 2"/>
</dbReference>
<dbReference type="SUPFAM" id="SSF51197">
    <property type="entry name" value="Clavaminate synthase-like"/>
    <property type="match status" value="1"/>
</dbReference>
<dbReference type="EMBL" id="JADBJN010000002">
    <property type="protein sequence ID" value="KAG5675162.1"/>
    <property type="molecule type" value="Genomic_DNA"/>
</dbReference>
<protein>
    <recommendedName>
        <fullName evidence="3">Jumonji domain-containing protein 4</fullName>
    </recommendedName>
</protein>
<dbReference type="InterPro" id="IPR050910">
    <property type="entry name" value="JMJD6_ArgDemeth/LysHydrox"/>
</dbReference>
<dbReference type="GO" id="GO:0005634">
    <property type="term" value="C:nucleus"/>
    <property type="evidence" value="ECO:0007669"/>
    <property type="project" value="TreeGrafter"/>
</dbReference>
<comment type="catalytic activity">
    <reaction evidence="2">
        <text>L-lysyl-[protein] + 2-oxoglutarate + O2 = 4-hydroxy-L-lysyl-[protein] + succinate + CO2</text>
        <dbReference type="Rhea" id="RHEA:57156"/>
        <dbReference type="Rhea" id="RHEA-COMP:9752"/>
        <dbReference type="Rhea" id="RHEA-COMP:15084"/>
        <dbReference type="ChEBI" id="CHEBI:15379"/>
        <dbReference type="ChEBI" id="CHEBI:16526"/>
        <dbReference type="ChEBI" id="CHEBI:16810"/>
        <dbReference type="ChEBI" id="CHEBI:29969"/>
        <dbReference type="ChEBI" id="CHEBI:30031"/>
        <dbReference type="ChEBI" id="CHEBI:141495"/>
    </reaction>
</comment>
<name>A0A9J6BZI6_POLVA</name>
<evidence type="ECO:0000313" key="5">
    <source>
        <dbReference type="EMBL" id="KAG5675162.1"/>
    </source>
</evidence>
<gene>
    <name evidence="5" type="ORF">PVAND_005088</name>
</gene>
<dbReference type="GO" id="GO:0045905">
    <property type="term" value="P:positive regulation of translational termination"/>
    <property type="evidence" value="ECO:0007669"/>
    <property type="project" value="TreeGrafter"/>
</dbReference>
<evidence type="ECO:0000259" key="4">
    <source>
        <dbReference type="PROSITE" id="PS51184"/>
    </source>
</evidence>
<evidence type="ECO:0000256" key="1">
    <source>
        <dbReference type="ARBA" id="ARBA00038068"/>
    </source>
</evidence>
<evidence type="ECO:0000256" key="3">
    <source>
        <dbReference type="ARBA" id="ARBA00082904"/>
    </source>
</evidence>
<comment type="caution">
    <text evidence="5">The sequence shown here is derived from an EMBL/GenBank/DDBJ whole genome shotgun (WGS) entry which is preliminary data.</text>
</comment>
<dbReference type="PANTHER" id="PTHR12480:SF6">
    <property type="entry name" value="2-OXOGLUTARATE AND IRON-DEPENDENT OXYGENASE JMJD4"/>
    <property type="match status" value="1"/>
</dbReference>
<reference evidence="5" key="1">
    <citation type="submission" date="2021-03" db="EMBL/GenBank/DDBJ databases">
        <title>Chromosome level genome of the anhydrobiotic midge Polypedilum vanderplanki.</title>
        <authorList>
            <person name="Yoshida Y."/>
            <person name="Kikawada T."/>
            <person name="Gusev O."/>
        </authorList>
    </citation>
    <scope>NUCLEOTIDE SEQUENCE</scope>
    <source>
        <strain evidence="5">NIAS01</strain>
        <tissue evidence="5">Whole body or cell culture</tissue>
    </source>
</reference>
<dbReference type="PANTHER" id="PTHR12480">
    <property type="entry name" value="ARGININE DEMETHYLASE AND LYSYL-HYDROXYLASE JMJD"/>
    <property type="match status" value="1"/>
</dbReference>
<proteinExistence type="inferred from homology"/>